<dbReference type="GO" id="GO:0000462">
    <property type="term" value="P:maturation of SSU-rRNA from tricistronic rRNA transcript (SSU-rRNA, 5.8S rRNA, LSU-rRNA)"/>
    <property type="evidence" value="ECO:0007669"/>
    <property type="project" value="TreeGrafter"/>
</dbReference>
<keyword evidence="3 9" id="KW-0690">Ribosome biogenesis</keyword>
<feature type="region of interest" description="Disordered" evidence="10">
    <location>
        <begin position="44"/>
        <end position="247"/>
    </location>
</feature>
<evidence type="ECO:0000256" key="2">
    <source>
        <dbReference type="ARBA" id="ARBA00009418"/>
    </source>
</evidence>
<feature type="compositionally biased region" description="Basic residues" evidence="10">
    <location>
        <begin position="369"/>
        <end position="385"/>
    </location>
</feature>
<protein>
    <recommendedName>
        <fullName evidence="9">rRNA biogenesis protein RRP36</fullName>
    </recommendedName>
</protein>
<evidence type="ECO:0000313" key="12">
    <source>
        <dbReference type="Proteomes" id="UP000010091"/>
    </source>
</evidence>
<dbReference type="VEuPathDB" id="FungiDB:CNAG_03284"/>
<keyword evidence="6 9" id="KW-0539">Nucleus</keyword>
<keyword evidence="12" id="KW-1185">Reference proteome</keyword>
<dbReference type="KEGG" id="cng:CNAG_03284"/>
<organism evidence="11 12">
    <name type="scientific">Cryptococcus neoformans (strain H99 / ATCC 208821 / CBS 10515 / FGSC 9487)</name>
    <name type="common">Cryptococcus neoformans var. grubii serotype A</name>
    <dbReference type="NCBI Taxonomy" id="235443"/>
    <lineage>
        <taxon>Eukaryota</taxon>
        <taxon>Fungi</taxon>
        <taxon>Dikarya</taxon>
        <taxon>Basidiomycota</taxon>
        <taxon>Agaricomycotina</taxon>
        <taxon>Tremellomycetes</taxon>
        <taxon>Tremellales</taxon>
        <taxon>Cryptococcaceae</taxon>
        <taxon>Cryptococcus</taxon>
        <taxon>Cryptococcus neoformans species complex</taxon>
    </lineage>
</organism>
<evidence type="ECO:0000256" key="4">
    <source>
        <dbReference type="ARBA" id="ARBA00022552"/>
    </source>
</evidence>
<feature type="compositionally biased region" description="Basic and acidic residues" evidence="10">
    <location>
        <begin position="173"/>
        <end position="184"/>
    </location>
</feature>
<feature type="region of interest" description="Disordered" evidence="10">
    <location>
        <begin position="360"/>
        <end position="403"/>
    </location>
</feature>
<comment type="subunit">
    <text evidence="9">Associates with 90S and pre-40S pre-ribosomal particles.</text>
</comment>
<feature type="compositionally biased region" description="Basic and acidic residues" evidence="10">
    <location>
        <begin position="101"/>
        <end position="112"/>
    </location>
</feature>
<dbReference type="InterPro" id="IPR009292">
    <property type="entry name" value="RRP36"/>
</dbReference>
<dbReference type="AlphaFoldDB" id="J9VV90"/>
<evidence type="ECO:0000256" key="7">
    <source>
        <dbReference type="ARBA" id="ARBA00023274"/>
    </source>
</evidence>
<dbReference type="Pfam" id="PF06102">
    <property type="entry name" value="RRP36"/>
    <property type="match status" value="1"/>
</dbReference>
<feature type="compositionally biased region" description="Low complexity" evidence="10">
    <location>
        <begin position="1"/>
        <end position="13"/>
    </location>
</feature>
<dbReference type="PANTHER" id="PTHR21738:SF0">
    <property type="entry name" value="RIBOSOMAL RNA PROCESSING PROTEIN 36 HOMOLOG"/>
    <property type="match status" value="1"/>
</dbReference>
<dbReference type="PANTHER" id="PTHR21738">
    <property type="entry name" value="RIBOSOMAL RNA PROCESSING PROTEIN 36 HOMOLOG"/>
    <property type="match status" value="1"/>
</dbReference>
<dbReference type="GO" id="GO:0005730">
    <property type="term" value="C:nucleolus"/>
    <property type="evidence" value="ECO:0007669"/>
    <property type="project" value="UniProtKB-SubCell"/>
</dbReference>
<evidence type="ECO:0000256" key="6">
    <source>
        <dbReference type="ARBA" id="ARBA00023242"/>
    </source>
</evidence>
<evidence type="ECO:0000256" key="9">
    <source>
        <dbReference type="RuleBase" id="RU368027"/>
    </source>
</evidence>
<dbReference type="Proteomes" id="UP000010091">
    <property type="component" value="Chromosome 8"/>
</dbReference>
<dbReference type="EMBL" id="CP003827">
    <property type="protein sequence ID" value="AFR96504.2"/>
    <property type="molecule type" value="Genomic_DNA"/>
</dbReference>
<evidence type="ECO:0000256" key="1">
    <source>
        <dbReference type="ARBA" id="ARBA00004604"/>
    </source>
</evidence>
<reference evidence="11 12" key="1">
    <citation type="journal article" date="2014" name="PLoS Genet.">
        <title>Analysis of the genome and transcriptome of Cryptococcus neoformans var. grubii reveals complex RNA expression and microevolution leading to virulence attenuation.</title>
        <authorList>
            <person name="Janbon G."/>
            <person name="Ormerod K.L."/>
            <person name="Paulet D."/>
            <person name="Byrnes E.J.III."/>
            <person name="Yadav V."/>
            <person name="Chatterjee G."/>
            <person name="Mullapudi N."/>
            <person name="Hon C.C."/>
            <person name="Billmyre R.B."/>
            <person name="Brunel F."/>
            <person name="Bahn Y.S."/>
            <person name="Chen W."/>
            <person name="Chen Y."/>
            <person name="Chow E.W."/>
            <person name="Coppee J.Y."/>
            <person name="Floyd-Averette A."/>
            <person name="Gaillardin C."/>
            <person name="Gerik K.J."/>
            <person name="Goldberg J."/>
            <person name="Gonzalez-Hilarion S."/>
            <person name="Gujja S."/>
            <person name="Hamlin J.L."/>
            <person name="Hsueh Y.P."/>
            <person name="Ianiri G."/>
            <person name="Jones S."/>
            <person name="Kodira C.D."/>
            <person name="Kozubowski L."/>
            <person name="Lam W."/>
            <person name="Marra M."/>
            <person name="Mesner L.D."/>
            <person name="Mieczkowski P.A."/>
            <person name="Moyrand F."/>
            <person name="Nielsen K."/>
            <person name="Proux C."/>
            <person name="Rossignol T."/>
            <person name="Schein J.E."/>
            <person name="Sun S."/>
            <person name="Wollschlaeger C."/>
            <person name="Wood I.A."/>
            <person name="Zeng Q."/>
            <person name="Neuveglise C."/>
            <person name="Newlon C.S."/>
            <person name="Perfect J.R."/>
            <person name="Lodge J.K."/>
            <person name="Idnurm A."/>
            <person name="Stajich J.E."/>
            <person name="Kronstad J.W."/>
            <person name="Sanyal K."/>
            <person name="Heitman J."/>
            <person name="Fraser J.A."/>
            <person name="Cuomo C.A."/>
            <person name="Dietrich F.S."/>
        </authorList>
    </citation>
    <scope>NUCLEOTIDE SEQUENCE [LARGE SCALE GENOMIC DNA]</scope>
    <source>
        <strain evidence="12">H99 / ATCC 208821 / CBS 10515 / FGSC 9487</strain>
    </source>
</reference>
<dbReference type="GO" id="GO:0030686">
    <property type="term" value="C:90S preribosome"/>
    <property type="evidence" value="ECO:0007669"/>
    <property type="project" value="TreeGrafter"/>
</dbReference>
<proteinExistence type="inferred from homology"/>
<dbReference type="OrthoDB" id="448446at2759"/>
<feature type="compositionally biased region" description="Basic and acidic residues" evidence="10">
    <location>
        <begin position="16"/>
        <end position="26"/>
    </location>
</feature>
<comment type="function">
    <text evidence="8 9">Component of the 90S pre-ribosome involved in the maturation of rRNAs. Required for early cleavages of the pre-RNAs in the 40S ribosomal subunit maturation pathway.</text>
</comment>
<evidence type="ECO:0000256" key="5">
    <source>
        <dbReference type="ARBA" id="ARBA00023054"/>
    </source>
</evidence>
<keyword evidence="7 9" id="KW-0687">Ribonucleoprotein</keyword>
<feature type="compositionally biased region" description="Low complexity" evidence="10">
    <location>
        <begin position="125"/>
        <end position="144"/>
    </location>
</feature>
<dbReference type="HOGENOM" id="CLU_048802_1_1_1"/>
<gene>
    <name evidence="11" type="ORF">CNAG_03284</name>
</gene>
<dbReference type="GeneID" id="23886796"/>
<keyword evidence="4 9" id="KW-0698">rRNA processing</keyword>
<comment type="subcellular location">
    <subcellularLocation>
        <location evidence="1 9">Nucleus</location>
        <location evidence="1 9">Nucleolus</location>
    </subcellularLocation>
</comment>
<feature type="compositionally biased region" description="Acidic residues" evidence="10">
    <location>
        <begin position="54"/>
        <end position="66"/>
    </location>
</feature>
<accession>J9VV90</accession>
<evidence type="ECO:0000256" key="3">
    <source>
        <dbReference type="ARBA" id="ARBA00022517"/>
    </source>
</evidence>
<feature type="region of interest" description="Disordered" evidence="10">
    <location>
        <begin position="1"/>
        <end position="29"/>
    </location>
</feature>
<evidence type="ECO:0000313" key="11">
    <source>
        <dbReference type="EMBL" id="AFR96504.2"/>
    </source>
</evidence>
<keyword evidence="5" id="KW-0175">Coiled coil</keyword>
<name>J9VV90_CRYN9</name>
<comment type="similarity">
    <text evidence="2 9">Belongs to the RRP36 family.</text>
</comment>
<evidence type="ECO:0000256" key="8">
    <source>
        <dbReference type="ARBA" id="ARBA00025053"/>
    </source>
</evidence>
<feature type="compositionally biased region" description="Polar residues" evidence="10">
    <location>
        <begin position="113"/>
        <end position="122"/>
    </location>
</feature>
<feature type="compositionally biased region" description="Basic and acidic residues" evidence="10">
    <location>
        <begin position="67"/>
        <end position="85"/>
    </location>
</feature>
<sequence length="403" mass="45149">MTTASSSKASGAACRKQSEKTVREPSPDDEFLELDSEVDEFAEGFQPGLAEKYSDDDDDDEDEENDRESYENEESGKEGNARWEPDNWDENGDTVSESGSDDGHDESAELRKLQNNLNSLPLSTLAKAQKSLSRKSSSSSSNGQSKEEKLALMKSKLAQMQRSKGKAVAAPEIDSHRFRSRPQESDEESDSGPETISSTKRGSKHAPAAMSTKKQVSRKRQVIEVPKPERRDPRFSSVSAGHANADLHSKSYSFLPDLLRQEFSGLKEAVAAAKKAEKNCSWAEKPMKTAERERLEVQMGQVRTKLVRTEKESMEREILAKAKKEEREKRTQGKGAWYMKKGEKKDLLLKARFETLEKQGGKTAVKKLVEKKRKKLASKEKKSRPFAKGAEGMGRDTKKRRIA</sequence>
<dbReference type="RefSeq" id="XP_012050903.1">
    <property type="nucleotide sequence ID" value="XM_012195513.1"/>
</dbReference>
<evidence type="ECO:0000256" key="10">
    <source>
        <dbReference type="SAM" id="MobiDB-lite"/>
    </source>
</evidence>